<accession>A3QEV6</accession>
<proteinExistence type="predicted"/>
<reference evidence="1 2" key="1">
    <citation type="submission" date="2007-03" db="EMBL/GenBank/DDBJ databases">
        <title>Complete sequence of Shewanella loihica PV-4.</title>
        <authorList>
            <consortium name="US DOE Joint Genome Institute"/>
            <person name="Copeland A."/>
            <person name="Lucas S."/>
            <person name="Lapidus A."/>
            <person name="Barry K."/>
            <person name="Detter J.C."/>
            <person name="Glavina del Rio T."/>
            <person name="Hammon N."/>
            <person name="Israni S."/>
            <person name="Dalin E."/>
            <person name="Tice H."/>
            <person name="Pitluck S."/>
            <person name="Chain P."/>
            <person name="Malfatti S."/>
            <person name="Shin M."/>
            <person name="Vergez L."/>
            <person name="Schmutz J."/>
            <person name="Larimer F."/>
            <person name="Land M."/>
            <person name="Hauser L."/>
            <person name="Kyrpides N."/>
            <person name="Mikhailova N."/>
            <person name="Romine M.F."/>
            <person name="Serres G."/>
            <person name="Fredrickson J."/>
            <person name="Tiedje J."/>
            <person name="Richardson P."/>
        </authorList>
    </citation>
    <scope>NUCLEOTIDE SEQUENCE [LARGE SCALE GENOMIC DNA]</scope>
    <source>
        <strain evidence="2">ATCC BAA-1088 / PV-4</strain>
    </source>
</reference>
<keyword evidence="2" id="KW-1185">Reference proteome</keyword>
<dbReference type="HOGENOM" id="CLU_197539_0_0_6"/>
<evidence type="ECO:0008006" key="3">
    <source>
        <dbReference type="Google" id="ProtNLM"/>
    </source>
</evidence>
<dbReference type="EMBL" id="CP000606">
    <property type="protein sequence ID" value="ABO24004.1"/>
    <property type="molecule type" value="Genomic_DNA"/>
</dbReference>
<protein>
    <recommendedName>
        <fullName evidence="3">Phosphotransferase system IIA component</fullName>
    </recommendedName>
</protein>
<dbReference type="eggNOG" id="ENOG502ZUTC">
    <property type="taxonomic scope" value="Bacteria"/>
</dbReference>
<dbReference type="Proteomes" id="UP000001558">
    <property type="component" value="Chromosome"/>
</dbReference>
<evidence type="ECO:0000313" key="2">
    <source>
        <dbReference type="Proteomes" id="UP000001558"/>
    </source>
</evidence>
<dbReference type="STRING" id="323850.Shew_2138"/>
<organism evidence="1 2">
    <name type="scientific">Shewanella loihica (strain ATCC BAA-1088 / PV-4)</name>
    <dbReference type="NCBI Taxonomy" id="323850"/>
    <lineage>
        <taxon>Bacteria</taxon>
        <taxon>Pseudomonadati</taxon>
        <taxon>Pseudomonadota</taxon>
        <taxon>Gammaproteobacteria</taxon>
        <taxon>Alteromonadales</taxon>
        <taxon>Shewanellaceae</taxon>
        <taxon>Shewanella</taxon>
    </lineage>
</organism>
<dbReference type="RefSeq" id="WP_011865936.1">
    <property type="nucleotide sequence ID" value="NC_009092.1"/>
</dbReference>
<dbReference type="OrthoDB" id="6271555at2"/>
<name>A3QEV6_SHELP</name>
<dbReference type="KEGG" id="slo:Shew_2138"/>
<dbReference type="Pfam" id="PF11869">
    <property type="entry name" value="DUF3389"/>
    <property type="match status" value="1"/>
</dbReference>
<sequence>MVIEFSGGRIIVSPQEVLVKLTTGVSLYAMADDLRLLSAGNIMVADAGAVRWHLSLDDANQLGDIAESLGVDIA</sequence>
<dbReference type="InterPro" id="IPR021811">
    <property type="entry name" value="DUF3389"/>
</dbReference>
<dbReference type="AlphaFoldDB" id="A3QEV6"/>
<gene>
    <name evidence="1" type="ordered locus">Shew_2138</name>
</gene>
<evidence type="ECO:0000313" key="1">
    <source>
        <dbReference type="EMBL" id="ABO24004.1"/>
    </source>
</evidence>